<sequence>MKDIYIDKKWHLDYLCSSEKYKDNEQMRIFPEINLSINYLGEFTLEDLNDWRNKLAASREMTAKLNTKIRITCFNYKNQSYIYILNNAALNTNYDTCIFNAKKVILN</sequence>
<accession>A0A7D8D7A1</accession>
<evidence type="ECO:0000313" key="2">
    <source>
        <dbReference type="Proteomes" id="UP000194422"/>
    </source>
</evidence>
<organism evidence="1 2">
    <name type="scientific">Bacillus paranthracis</name>
    <dbReference type="NCBI Taxonomy" id="2026186"/>
    <lineage>
        <taxon>Bacteria</taxon>
        <taxon>Bacillati</taxon>
        <taxon>Bacillota</taxon>
        <taxon>Bacilli</taxon>
        <taxon>Bacillales</taxon>
        <taxon>Bacillaceae</taxon>
        <taxon>Bacillus</taxon>
        <taxon>Bacillus cereus group</taxon>
    </lineage>
</organism>
<dbReference type="AlphaFoldDB" id="A0A7D8D7A1"/>
<comment type="caution">
    <text evidence="1">The sequence shown here is derived from an EMBL/GenBank/DDBJ whole genome shotgun (WGS) entry which is preliminary data.</text>
</comment>
<reference evidence="1 2" key="1">
    <citation type="submission" date="2017-04" db="EMBL/GenBank/DDBJ databases">
        <authorList>
            <person name="Criscuolo A."/>
        </authorList>
    </citation>
    <scope>NUCLEOTIDE SEQUENCE [LARGE SCALE GENOMIC DNA]</scope>
    <source>
        <strain evidence="1">16-00174</strain>
    </source>
</reference>
<name>A0A7D8D7A1_9BACI</name>
<protein>
    <submittedName>
        <fullName evidence="1">Uncharacterized protein</fullName>
    </submittedName>
</protein>
<dbReference type="EMBL" id="FWYW01000111">
    <property type="protein sequence ID" value="SME48444.1"/>
    <property type="molecule type" value="Genomic_DNA"/>
</dbReference>
<dbReference type="Proteomes" id="UP000194422">
    <property type="component" value="Unassembled WGS sequence"/>
</dbReference>
<dbReference type="RefSeq" id="WP_258957257.1">
    <property type="nucleotide sequence ID" value="NZ_FWYW01000111.1"/>
</dbReference>
<gene>
    <name evidence="1" type="ORF">BACERE00174_05769</name>
</gene>
<proteinExistence type="predicted"/>
<evidence type="ECO:0000313" key="1">
    <source>
        <dbReference type="EMBL" id="SME48444.1"/>
    </source>
</evidence>